<dbReference type="EC" id="5.6.2.4" evidence="7"/>
<dbReference type="InterPro" id="IPR014016">
    <property type="entry name" value="UvrD-like_ATP-bd"/>
</dbReference>
<evidence type="ECO:0000256" key="8">
    <source>
        <dbReference type="ARBA" id="ARBA00048988"/>
    </source>
</evidence>
<accession>A0A0S4PX37</accession>
<dbReference type="PROSITE" id="PS51198">
    <property type="entry name" value="UVRD_HELICASE_ATP_BIND"/>
    <property type="match status" value="1"/>
</dbReference>
<dbReference type="InterPro" id="IPR027417">
    <property type="entry name" value="P-loop_NTPase"/>
</dbReference>
<dbReference type="PANTHER" id="PTHR11070">
    <property type="entry name" value="UVRD / RECB / PCRA DNA HELICASE FAMILY MEMBER"/>
    <property type="match status" value="1"/>
</dbReference>
<dbReference type="AlphaFoldDB" id="A0A0S4PX37"/>
<dbReference type="Gene3D" id="3.40.50.300">
    <property type="entry name" value="P-loop containing nucleotide triphosphate hydrolases"/>
    <property type="match status" value="4"/>
</dbReference>
<evidence type="ECO:0000256" key="4">
    <source>
        <dbReference type="ARBA" id="ARBA00022840"/>
    </source>
</evidence>
<dbReference type="NCBIfam" id="NF010485">
    <property type="entry name" value="PRK13909.1-2"/>
    <property type="match status" value="1"/>
</dbReference>
<evidence type="ECO:0000259" key="10">
    <source>
        <dbReference type="PROSITE" id="PS51198"/>
    </source>
</evidence>
<feature type="binding site" evidence="9">
    <location>
        <begin position="23"/>
        <end position="30"/>
    </location>
    <ligand>
        <name>ATP</name>
        <dbReference type="ChEBI" id="CHEBI:30616"/>
    </ligand>
</feature>
<keyword evidence="1 9" id="KW-0547">Nucleotide-binding</keyword>
<feature type="domain" description="UvrD-like helicase C-terminal" evidence="11">
    <location>
        <begin position="438"/>
        <end position="682"/>
    </location>
</feature>
<comment type="catalytic activity">
    <reaction evidence="6">
        <text>Couples ATP hydrolysis with the unwinding of duplex DNA by translocating in the 3'-5' direction.</text>
        <dbReference type="EC" id="5.6.2.4"/>
    </reaction>
</comment>
<dbReference type="GO" id="GO:0000725">
    <property type="term" value="P:recombinational repair"/>
    <property type="evidence" value="ECO:0007669"/>
    <property type="project" value="TreeGrafter"/>
</dbReference>
<dbReference type="GO" id="GO:0003677">
    <property type="term" value="F:DNA binding"/>
    <property type="evidence" value="ECO:0007669"/>
    <property type="project" value="InterPro"/>
</dbReference>
<dbReference type="GO" id="GO:0005524">
    <property type="term" value="F:ATP binding"/>
    <property type="evidence" value="ECO:0007669"/>
    <property type="project" value="UniProtKB-UniRule"/>
</dbReference>
<evidence type="ECO:0000256" key="6">
    <source>
        <dbReference type="ARBA" id="ARBA00034617"/>
    </source>
</evidence>
<dbReference type="InterPro" id="IPR000212">
    <property type="entry name" value="DNA_helicase_UvrD/REP"/>
</dbReference>
<keyword evidence="2 9" id="KW-0378">Hydrolase</keyword>
<keyword evidence="4 9" id="KW-0067">ATP-binding</keyword>
<evidence type="ECO:0000256" key="9">
    <source>
        <dbReference type="PROSITE-ProRule" id="PRU00560"/>
    </source>
</evidence>
<dbReference type="RefSeq" id="WP_231944851.1">
    <property type="nucleotide sequence ID" value="NZ_CAJTQN010000004.1"/>
</dbReference>
<dbReference type="GO" id="GO:0043138">
    <property type="term" value="F:3'-5' DNA helicase activity"/>
    <property type="evidence" value="ECO:0007669"/>
    <property type="project" value="UniProtKB-EC"/>
</dbReference>
<evidence type="ECO:0000256" key="2">
    <source>
        <dbReference type="ARBA" id="ARBA00022801"/>
    </source>
</evidence>
<keyword evidence="3 9" id="KW-0347">Helicase</keyword>
<evidence type="ECO:0000256" key="7">
    <source>
        <dbReference type="ARBA" id="ARBA00034808"/>
    </source>
</evidence>
<name>A0A0S4PX37_9HELI</name>
<evidence type="ECO:0000256" key="1">
    <source>
        <dbReference type="ARBA" id="ARBA00022741"/>
    </source>
</evidence>
<proteinExistence type="predicted"/>
<evidence type="ECO:0000259" key="11">
    <source>
        <dbReference type="PROSITE" id="PS51217"/>
    </source>
</evidence>
<evidence type="ECO:0000313" key="12">
    <source>
        <dbReference type="EMBL" id="CUU39774.1"/>
    </source>
</evidence>
<evidence type="ECO:0000313" key="13">
    <source>
        <dbReference type="Proteomes" id="UP000064525"/>
    </source>
</evidence>
<dbReference type="GO" id="GO:0005829">
    <property type="term" value="C:cytosol"/>
    <property type="evidence" value="ECO:0007669"/>
    <property type="project" value="TreeGrafter"/>
</dbReference>
<comment type="catalytic activity">
    <reaction evidence="8">
        <text>ATP + H2O = ADP + phosphate + H(+)</text>
        <dbReference type="Rhea" id="RHEA:13065"/>
        <dbReference type="ChEBI" id="CHEBI:15377"/>
        <dbReference type="ChEBI" id="CHEBI:15378"/>
        <dbReference type="ChEBI" id="CHEBI:30616"/>
        <dbReference type="ChEBI" id="CHEBI:43474"/>
        <dbReference type="ChEBI" id="CHEBI:456216"/>
        <dbReference type="EC" id="5.6.2.4"/>
    </reaction>
</comment>
<dbReference type="PROSITE" id="PS51217">
    <property type="entry name" value="UVRD_HELICASE_CTER"/>
    <property type="match status" value="1"/>
</dbReference>
<sequence>MQHTQIKQDQTKLAQAQFLALKASAGSGKTFNLALRFIYLLFCGANPHQILTLTFTKKASNEMRHRIYEYLRSLKQSIADNTYQNNIIYQDLCEKRGLSYQFISQNINKIYAEFMQTNPRITTIDAFFHNVLKKFCWYVGVSAYFEIGNVDLGAINERFLGSFSTEDMDKIVRFCFFNRIKIMDFLRFLSSLCAFPARDIKHALGEDLESINLSYEDIDSAIKERMNRIYEHIDSIMSETKRAKTYFAQKITAQSIAQSSSYLLKWSTHNELKNYKLDTLDQTRNEILSLIKIYYVKKEQEVLSLIKNYIVRYDKSKQAQIRSQSFLDYNDVTLKNYELFMRNIDRDFFYFRLDDKITHILLDEFQDTSIMQFQILKPIIDEIKSGDSRKKIDEKSLFVVGDEKQSIYGFRGSFSAVFKEATKGLTQENLPYNFRSKPRVIEFNNRLFKECYKDYIPSKSPDENAQGGYVRVLKAVQDSESLGAQVYTELEALVQNGADENQIAILVFKNNDATLLKDYINEQNPRISIVTEASSSLFAKKEVVLILNALRYISLLKLQADSKNSNKDSKNTKTSADMCEISNALRLYEKQIGKLWGRAYIESAEVVARISAIDIASSPANVVLSMIETFNIANSVSLRFLELASECKSINEVLDLESKAQCNAPAQSNKGVKIMTIHKSKGLEFEYLIVCDRIGGTKGDMDKFIYEYDKLNISRIYYKSKARESFDEEYNKALQEHKKRYEQEKYNVLYVAFTRARYGLSVIRKEKSSEFEILNLSEEIDALPRFEASFQQDLQMSKPINVLQSMQHFGRQNDFIRQERHSSVLESAKWHNIHFGEAIHSAFELYFSFGLDREDIGHILFNRYGFGLDREHIKEVINIVFACINNPRFAALMKNKKILCEVGYIVQSCLYRIDALLQDEKECFVLDYKSGTREQEAQEAQVRNYMRFLVSFYGESKKIRGFIIYPLKKQDEQILEVSLGEKV</sequence>
<dbReference type="SUPFAM" id="SSF52540">
    <property type="entry name" value="P-loop containing nucleoside triphosphate hydrolases"/>
    <property type="match status" value="1"/>
</dbReference>
<dbReference type="Pfam" id="PF00580">
    <property type="entry name" value="UvrD-helicase"/>
    <property type="match status" value="1"/>
</dbReference>
<gene>
    <name evidence="12" type="ORF">BN2458_PEG0889</name>
</gene>
<dbReference type="Proteomes" id="UP000064525">
    <property type="component" value="Chromosome I"/>
</dbReference>
<evidence type="ECO:0000256" key="3">
    <source>
        <dbReference type="ARBA" id="ARBA00022806"/>
    </source>
</evidence>
<dbReference type="Pfam" id="PF13361">
    <property type="entry name" value="UvrD_C"/>
    <property type="match status" value="2"/>
</dbReference>
<feature type="domain" description="UvrD-like helicase ATP-binding" evidence="10">
    <location>
        <begin position="2"/>
        <end position="437"/>
    </location>
</feature>
<organism evidence="12 13">
    <name type="scientific">Helicobacter typhlonius</name>
    <dbReference type="NCBI Taxonomy" id="76936"/>
    <lineage>
        <taxon>Bacteria</taxon>
        <taxon>Pseudomonadati</taxon>
        <taxon>Campylobacterota</taxon>
        <taxon>Epsilonproteobacteria</taxon>
        <taxon>Campylobacterales</taxon>
        <taxon>Helicobacteraceae</taxon>
        <taxon>Helicobacter</taxon>
    </lineage>
</organism>
<protein>
    <recommendedName>
        <fullName evidence="7">DNA 3'-5' helicase</fullName>
        <ecNumber evidence="7">5.6.2.4</ecNumber>
    </recommendedName>
</protein>
<dbReference type="PATRIC" id="fig|76936.10.peg.867"/>
<dbReference type="KEGG" id="hty:BN2458_PEG0889"/>
<dbReference type="EMBL" id="LN907858">
    <property type="protein sequence ID" value="CUU39774.1"/>
    <property type="molecule type" value="Genomic_DNA"/>
</dbReference>
<keyword evidence="5" id="KW-0413">Isomerase</keyword>
<dbReference type="GO" id="GO:0016887">
    <property type="term" value="F:ATP hydrolysis activity"/>
    <property type="evidence" value="ECO:0007669"/>
    <property type="project" value="RHEA"/>
</dbReference>
<reference evidence="13" key="1">
    <citation type="submission" date="2015-11" db="EMBL/GenBank/DDBJ databases">
        <authorList>
            <person name="Anvar S.Y."/>
        </authorList>
    </citation>
    <scope>NUCLEOTIDE SEQUENCE [LARGE SCALE GENOMIC DNA]</scope>
</reference>
<dbReference type="InterPro" id="IPR014017">
    <property type="entry name" value="DNA_helicase_UvrD-like_C"/>
</dbReference>
<dbReference type="PANTHER" id="PTHR11070:SF67">
    <property type="entry name" value="DNA 3'-5' HELICASE"/>
    <property type="match status" value="1"/>
</dbReference>
<evidence type="ECO:0000256" key="5">
    <source>
        <dbReference type="ARBA" id="ARBA00023235"/>
    </source>
</evidence>
<dbReference type="GeneID" id="78151130"/>